<organism evidence="8 9">
    <name type="scientific">Oryzias melastigma</name>
    <name type="common">Marine medaka</name>
    <dbReference type="NCBI Taxonomy" id="30732"/>
    <lineage>
        <taxon>Eukaryota</taxon>
        <taxon>Metazoa</taxon>
        <taxon>Chordata</taxon>
        <taxon>Craniata</taxon>
        <taxon>Vertebrata</taxon>
        <taxon>Euteleostomi</taxon>
        <taxon>Actinopterygii</taxon>
        <taxon>Neopterygii</taxon>
        <taxon>Teleostei</taxon>
        <taxon>Neoteleostei</taxon>
        <taxon>Acanthomorphata</taxon>
        <taxon>Ovalentaria</taxon>
        <taxon>Atherinomorphae</taxon>
        <taxon>Beloniformes</taxon>
        <taxon>Adrianichthyidae</taxon>
        <taxon>Oryziinae</taxon>
        <taxon>Oryzias</taxon>
    </lineage>
</organism>
<dbReference type="Proteomes" id="UP000646548">
    <property type="component" value="Unassembled WGS sequence"/>
</dbReference>
<name>A0A834C7J5_ORYME</name>
<comment type="caution">
    <text evidence="8">The sequence shown here is derived from an EMBL/GenBank/DDBJ whole genome shotgun (WGS) entry which is preliminary data.</text>
</comment>
<evidence type="ECO:0000256" key="4">
    <source>
        <dbReference type="ARBA" id="ARBA00022989"/>
    </source>
</evidence>
<dbReference type="Pfam" id="PF05805">
    <property type="entry name" value="L6_membrane"/>
    <property type="match status" value="1"/>
</dbReference>
<reference evidence="8" key="1">
    <citation type="journal article" name="BMC Genomics">
        <title>Long-read sequencing and de novo genome assembly of marine medaka (Oryzias melastigma).</title>
        <authorList>
            <person name="Liang P."/>
            <person name="Saqib H.S.A."/>
            <person name="Ni X."/>
            <person name="Shen Y."/>
        </authorList>
    </citation>
    <scope>NUCLEOTIDE SEQUENCE</scope>
    <source>
        <strain evidence="8">Bigg-433</strain>
    </source>
</reference>
<evidence type="ECO:0000256" key="7">
    <source>
        <dbReference type="SAM" id="Phobius"/>
    </source>
</evidence>
<dbReference type="PANTHER" id="PTHR14198">
    <property type="entry name" value="TRANSMEMBRANE 4 L6 FAMILY MEMBER 1-RELATED"/>
    <property type="match status" value="1"/>
</dbReference>
<feature type="region of interest" description="Disordered" evidence="6">
    <location>
        <begin position="198"/>
        <end position="241"/>
    </location>
</feature>
<evidence type="ECO:0000256" key="3">
    <source>
        <dbReference type="ARBA" id="ARBA00022692"/>
    </source>
</evidence>
<evidence type="ECO:0000313" key="8">
    <source>
        <dbReference type="EMBL" id="KAF6724467.1"/>
    </source>
</evidence>
<feature type="compositionally biased region" description="Basic and acidic residues" evidence="6">
    <location>
        <begin position="232"/>
        <end position="241"/>
    </location>
</feature>
<keyword evidence="3 7" id="KW-0812">Transmembrane</keyword>
<proteinExistence type="inferred from homology"/>
<keyword evidence="4 7" id="KW-1133">Transmembrane helix</keyword>
<evidence type="ECO:0000256" key="2">
    <source>
        <dbReference type="ARBA" id="ARBA00006193"/>
    </source>
</evidence>
<evidence type="ECO:0000256" key="6">
    <source>
        <dbReference type="SAM" id="MobiDB-lite"/>
    </source>
</evidence>
<dbReference type="AlphaFoldDB" id="A0A834C7J5"/>
<feature type="transmembrane region" description="Helical" evidence="7">
    <location>
        <begin position="12"/>
        <end position="32"/>
    </location>
</feature>
<feature type="transmembrane region" description="Helical" evidence="7">
    <location>
        <begin position="90"/>
        <end position="113"/>
    </location>
</feature>
<evidence type="ECO:0000256" key="5">
    <source>
        <dbReference type="ARBA" id="ARBA00023136"/>
    </source>
</evidence>
<feature type="transmembrane region" description="Helical" evidence="7">
    <location>
        <begin position="155"/>
        <end position="175"/>
    </location>
</feature>
<dbReference type="PANTHER" id="PTHR14198:SF4">
    <property type="entry name" value="TRANSMEMBRANE 4 L6 FAMILY MEMBER 5"/>
    <property type="match status" value="1"/>
</dbReference>
<accession>A0A834C7J5</accession>
<feature type="compositionally biased region" description="Basic residues" evidence="6">
    <location>
        <begin position="214"/>
        <end position="229"/>
    </location>
</feature>
<protein>
    <submittedName>
        <fullName evidence="8">Transmembrane 4 L6 family member 5</fullName>
    </submittedName>
</protein>
<keyword evidence="5 7" id="KW-0472">Membrane</keyword>
<comment type="subcellular location">
    <subcellularLocation>
        <location evidence="1">Membrane</location>
        <topology evidence="1">Multi-pass membrane protein</topology>
    </subcellularLocation>
</comment>
<dbReference type="EMBL" id="WKFB01000391">
    <property type="protein sequence ID" value="KAF6724467.1"/>
    <property type="molecule type" value="Genomic_DNA"/>
</dbReference>
<evidence type="ECO:0000313" key="9">
    <source>
        <dbReference type="Proteomes" id="UP000646548"/>
    </source>
</evidence>
<dbReference type="GO" id="GO:0016020">
    <property type="term" value="C:membrane"/>
    <property type="evidence" value="ECO:0007669"/>
    <property type="project" value="UniProtKB-SubCell"/>
</dbReference>
<dbReference type="InterPro" id="IPR008661">
    <property type="entry name" value="L6_membrane"/>
</dbReference>
<feature type="transmembrane region" description="Helical" evidence="7">
    <location>
        <begin position="44"/>
        <end position="69"/>
    </location>
</feature>
<gene>
    <name evidence="8" type="ORF">FQA47_019826</name>
</gene>
<comment type="similarity">
    <text evidence="2">Belongs to the L6 tetraspanin family.</text>
</comment>
<sequence>MCCAGKCARLVGLILLTTALISMVSNVLLFFPDGNQLETDQISLQVWLMGGAIGGGLFMLCPSFSAIRAGGKGCCGQGCCGNRCRMLNSVFSSAFGLIGAVYCICVSSAGLAVGPRCQNIDNEWLYPFENSGENSGNYIANQTAWDVCVFPKNAVLWHIVLFFILLFMGLLQVVLCGIQVINGCIGCICGDCRGDDKDTASSNRITASKDKVRGHMGAKQCSGRKRRSAKATGREREGDRKQAWPCGVHAPGITGALFKVQHSLLSEGYVQDEAAH</sequence>
<evidence type="ECO:0000256" key="1">
    <source>
        <dbReference type="ARBA" id="ARBA00004141"/>
    </source>
</evidence>